<gene>
    <name evidence="3" type="ORF">PSYICH_LOCUS1034</name>
</gene>
<dbReference type="InterPro" id="IPR036736">
    <property type="entry name" value="ACP-like_sf"/>
</dbReference>
<name>A0A9P0G6V0_9CUCU</name>
<dbReference type="SMART" id="SM00564">
    <property type="entry name" value="PQQ"/>
    <property type="match status" value="4"/>
</dbReference>
<evidence type="ECO:0000313" key="4">
    <source>
        <dbReference type="Proteomes" id="UP001153636"/>
    </source>
</evidence>
<keyword evidence="4" id="KW-1185">Reference proteome</keyword>
<evidence type="ECO:0000259" key="2">
    <source>
        <dbReference type="Pfam" id="PF13570"/>
    </source>
</evidence>
<organism evidence="3 4">
    <name type="scientific">Psylliodes chrysocephalus</name>
    <dbReference type="NCBI Taxonomy" id="3402493"/>
    <lineage>
        <taxon>Eukaryota</taxon>
        <taxon>Metazoa</taxon>
        <taxon>Ecdysozoa</taxon>
        <taxon>Arthropoda</taxon>
        <taxon>Hexapoda</taxon>
        <taxon>Insecta</taxon>
        <taxon>Pterygota</taxon>
        <taxon>Neoptera</taxon>
        <taxon>Endopterygota</taxon>
        <taxon>Coleoptera</taxon>
        <taxon>Polyphaga</taxon>
        <taxon>Cucujiformia</taxon>
        <taxon>Chrysomeloidea</taxon>
        <taxon>Chrysomelidae</taxon>
        <taxon>Galerucinae</taxon>
        <taxon>Alticini</taxon>
        <taxon>Psylliodes</taxon>
    </lineage>
</organism>
<proteinExistence type="predicted"/>
<dbReference type="GO" id="GO:0043041">
    <property type="term" value="P:amino acid activation for nonribosomal peptide biosynthetic process"/>
    <property type="evidence" value="ECO:0007669"/>
    <property type="project" value="TreeGrafter"/>
</dbReference>
<dbReference type="InterPro" id="IPR052091">
    <property type="entry name" value="Beta-ala_Activ/Resist"/>
</dbReference>
<dbReference type="InterPro" id="IPR015943">
    <property type="entry name" value="WD40/YVTN_repeat-like_dom_sf"/>
</dbReference>
<dbReference type="AlphaFoldDB" id="A0A9P0G6V0"/>
<dbReference type="InterPro" id="IPR011047">
    <property type="entry name" value="Quinoprotein_ADH-like_sf"/>
</dbReference>
<dbReference type="InterPro" id="IPR000873">
    <property type="entry name" value="AMP-dep_synth/lig_dom"/>
</dbReference>
<dbReference type="InterPro" id="IPR002372">
    <property type="entry name" value="PQQ_rpt_dom"/>
</dbReference>
<dbReference type="Pfam" id="PF13570">
    <property type="entry name" value="Beta-prop_ACSF4"/>
    <property type="match status" value="1"/>
</dbReference>
<dbReference type="Proteomes" id="UP001153636">
    <property type="component" value="Chromosome 1"/>
</dbReference>
<dbReference type="Gene3D" id="2.130.10.10">
    <property type="entry name" value="YVTN repeat-like/Quinoprotein amine dehydrogenase"/>
    <property type="match status" value="3"/>
</dbReference>
<dbReference type="SUPFAM" id="SSF56801">
    <property type="entry name" value="Acetyl-CoA synthetase-like"/>
    <property type="match status" value="1"/>
</dbReference>
<dbReference type="Gene3D" id="3.30.300.30">
    <property type="match status" value="1"/>
</dbReference>
<sequence length="930" mass="106311">MSSLIKNIYVLKNSNKIAVIMCDNENILQTKTFQEIIHTSEIFEKTFRISLGNNVNLCIGLCIEKNIHLPSVIICLQKLEHAFVYLYKKDLDNAENCNVDYILSLNIDIISNFEKHSEITVDKDSTFKLWKNSSTSKCSYLFKDIFCIVKTSGTTGENKTIRIPYTCIENNAVSLGKVFKIDSTDVIFWGTPLSFDPSLIELLLALLHGATLLIVPYRTYINPTALFLSLFKVVPITILQMVPSVFLRWDENSIEKILCESNLKILAFGGEVFPKNVLKFKRKQNLFLFNLYGITELSCWATVHQISEETPEDEIPIGQCLNETIVEVLDKNKEAIKNGEGVIYIGSNSRKCFIDNETEICLPIFRETGDIGYIENSNIYYKGRKNKNIKRYGHKINLTKIEETIFNKCNVSSKCVWSTKRKKLLFFILIKHCSIGMKVKIIDKIRAKLLHILPQEYYPDYFEILQSFPTTLHGKIDEKKLEEFYIMSLSTTNLDVTELFCNLWYKYLGISSDNIECVDNYSFFELGGKSINILQLISEFKELTNIESAELLAAIFEKKLSECKTLLVNCNFKKAIQKKDNIIDIESVAKRQKIDDVRMRIIWKYDLKACVDGQPLVFTEKSNTIRIAAGSFCNIFTILNENGEEIFQDVLTGSIETIPTISSCKHFIYIGCYDGTMHCIDYHKKLTVWKFKTGDRIKSSAFFLRDRIVFGSYDKHLYCLFAQDGSIVWKTEVDGNISANVMHHEKFGIFVTTTSGCCYCLSETNGNVTWVYRSEIPIFGTPCITHQLVIVPSVFGILFCLSAHNGELIWKFKSDGHIFSSIVNYKDFIIFGCHDKNVYVLRISAAEFILAGKILLNSEISSTPFVYEQNNSVRILAVANVGIVYSIDFQNLTVIQELKLPGESFSSPFVYENKVYVGCRDNNLYCLSLE</sequence>
<dbReference type="OrthoDB" id="408177at2759"/>
<dbReference type="Gene3D" id="3.40.50.12780">
    <property type="entry name" value="N-terminal domain of ligase-like"/>
    <property type="match status" value="1"/>
</dbReference>
<evidence type="ECO:0000259" key="1">
    <source>
        <dbReference type="Pfam" id="PF00501"/>
    </source>
</evidence>
<evidence type="ECO:0008006" key="5">
    <source>
        <dbReference type="Google" id="ProtNLM"/>
    </source>
</evidence>
<dbReference type="PANTHER" id="PTHR44394">
    <property type="entry name" value="BETA-ALANINE-ACTIVATING ENZYME"/>
    <property type="match status" value="1"/>
</dbReference>
<dbReference type="PANTHER" id="PTHR44394:SF1">
    <property type="entry name" value="BETA-ALANINE-ACTIVATING ENZYME"/>
    <property type="match status" value="1"/>
</dbReference>
<dbReference type="EMBL" id="OV651813">
    <property type="protein sequence ID" value="CAH1098932.1"/>
    <property type="molecule type" value="Genomic_DNA"/>
</dbReference>
<dbReference type="Pfam" id="PF00501">
    <property type="entry name" value="AMP-binding"/>
    <property type="match status" value="1"/>
</dbReference>
<protein>
    <recommendedName>
        <fullName evidence="5">Beta-alanine-activating enzyme</fullName>
    </recommendedName>
</protein>
<dbReference type="InterPro" id="IPR018391">
    <property type="entry name" value="PQQ_b-propeller_rpt"/>
</dbReference>
<dbReference type="SUPFAM" id="SSF47336">
    <property type="entry name" value="ACP-like"/>
    <property type="match status" value="1"/>
</dbReference>
<dbReference type="SUPFAM" id="SSF50998">
    <property type="entry name" value="Quinoprotein alcohol dehydrogenase-like"/>
    <property type="match status" value="1"/>
</dbReference>
<dbReference type="InterPro" id="IPR042099">
    <property type="entry name" value="ANL_N_sf"/>
</dbReference>
<dbReference type="InterPro" id="IPR045851">
    <property type="entry name" value="AMP-bd_C_sf"/>
</dbReference>
<accession>A0A9P0G6V0</accession>
<evidence type="ECO:0000313" key="3">
    <source>
        <dbReference type="EMBL" id="CAH1098932.1"/>
    </source>
</evidence>
<feature type="domain" description="Pyrrolo-quinoline quinone repeat" evidence="2">
    <location>
        <begin position="607"/>
        <end position="929"/>
    </location>
</feature>
<reference evidence="3" key="1">
    <citation type="submission" date="2022-01" db="EMBL/GenBank/DDBJ databases">
        <authorList>
            <person name="King R."/>
        </authorList>
    </citation>
    <scope>NUCLEOTIDE SEQUENCE</scope>
</reference>
<feature type="domain" description="AMP-dependent synthetase/ligase" evidence="1">
    <location>
        <begin position="143"/>
        <end position="348"/>
    </location>
</feature>
<dbReference type="InterPro" id="IPR006162">
    <property type="entry name" value="Ppantetheine_attach_site"/>
</dbReference>
<dbReference type="PROSITE" id="PS00012">
    <property type="entry name" value="PHOSPHOPANTETHEINE"/>
    <property type="match status" value="1"/>
</dbReference>